<reference evidence="2" key="1">
    <citation type="submission" date="2015-07" db="EMBL/GenBank/DDBJ databases">
        <title>Lactobacillus ginsenosidimutans/EMML 3141/ whole genome sequencing.</title>
        <authorList>
            <person name="Kim M.K."/>
            <person name="Im W.-T."/>
            <person name="Srinivasan S."/>
            <person name="Lee J.-J."/>
        </authorList>
    </citation>
    <scope>NUCLEOTIDE SEQUENCE [LARGE SCALE GENOMIC DNA]</scope>
    <source>
        <strain evidence="2">EMML 3041</strain>
    </source>
</reference>
<dbReference type="EMBL" id="CP012034">
    <property type="protein sequence ID" value="AKP67616.1"/>
    <property type="molecule type" value="Genomic_DNA"/>
</dbReference>
<accession>A0A0H4QKK4</accession>
<dbReference type="InterPro" id="IPR024079">
    <property type="entry name" value="MetalloPept_cat_dom_sf"/>
</dbReference>
<dbReference type="Proteomes" id="UP000036106">
    <property type="component" value="Chromosome"/>
</dbReference>
<protein>
    <recommendedName>
        <fullName evidence="3">Peptidase M10 metallopeptidase domain-containing protein</fullName>
    </recommendedName>
</protein>
<dbReference type="AlphaFoldDB" id="A0A0H4QKK4"/>
<name>A0A0H4QKK4_9LACO</name>
<dbReference type="GO" id="GO:0008237">
    <property type="term" value="F:metallopeptidase activity"/>
    <property type="evidence" value="ECO:0007669"/>
    <property type="project" value="InterPro"/>
</dbReference>
<dbReference type="RefSeq" id="WP_048705074.1">
    <property type="nucleotide sequence ID" value="NZ_CP012034.1"/>
</dbReference>
<organism evidence="1 2">
    <name type="scientific">Companilactobacillus ginsenosidimutans</name>
    <dbReference type="NCBI Taxonomy" id="1007676"/>
    <lineage>
        <taxon>Bacteria</taxon>
        <taxon>Bacillati</taxon>
        <taxon>Bacillota</taxon>
        <taxon>Bacilli</taxon>
        <taxon>Lactobacillales</taxon>
        <taxon>Lactobacillaceae</taxon>
        <taxon>Companilactobacillus</taxon>
    </lineage>
</organism>
<dbReference type="Gene3D" id="3.40.390.10">
    <property type="entry name" value="Collagenase (Catalytic Domain)"/>
    <property type="match status" value="1"/>
</dbReference>
<evidence type="ECO:0000313" key="1">
    <source>
        <dbReference type="EMBL" id="AKP67616.1"/>
    </source>
</evidence>
<dbReference type="OrthoDB" id="2148705at2"/>
<proteinExistence type="predicted"/>
<gene>
    <name evidence="1" type="ORF">ABM34_08785</name>
</gene>
<evidence type="ECO:0008006" key="3">
    <source>
        <dbReference type="Google" id="ProtNLM"/>
    </source>
</evidence>
<dbReference type="SUPFAM" id="SSF55486">
    <property type="entry name" value="Metalloproteases ('zincins'), catalytic domain"/>
    <property type="match status" value="1"/>
</dbReference>
<evidence type="ECO:0000313" key="2">
    <source>
        <dbReference type="Proteomes" id="UP000036106"/>
    </source>
</evidence>
<sequence>MSKRKMICFFAIIFGVIIEISDYSPVCAKTVTDEQHNRIEIQDKYFVNMPTEQDLSKALGLYQEATYYLNHLDEQMPSELQHHFEYKTMRDKVESLYSPDSLSWKTREQLRLYLLSQYTPHMAIHNYMNQVHGGLDTDNMRFTLQKNGIYQYSAILKPSNITVYNQTGRKDVTNAINQAAINWNDTPGVHFRLVSSPKDARVIIRQTNGNDSDVYFEQATDAVFNVTETYAQCLVQGDVILSSDLLKSQDKKKLVHAVTHEFGHVLGMPDLY</sequence>
<keyword evidence="2" id="KW-1185">Reference proteome</keyword>
<dbReference type="PATRIC" id="fig|1007676.4.peg.1782"/>
<dbReference type="KEGG" id="lgn:ABM34_08785"/>